<dbReference type="RefSeq" id="WP_013683940.1">
    <property type="nucleotide sequence ID" value="NC_015320.1"/>
</dbReference>
<reference evidence="1 2" key="1">
    <citation type="submission" date="2011-03" db="EMBL/GenBank/DDBJ databases">
        <title>The complete genome of Archaeoglobus veneficus SNP6.</title>
        <authorList>
            <consortium name="US DOE Joint Genome Institute (JGI-PGF)"/>
            <person name="Lucas S."/>
            <person name="Copeland A."/>
            <person name="Lapidus A."/>
            <person name="Bruce D."/>
            <person name="Goodwin L."/>
            <person name="Pitluck S."/>
            <person name="Kyrpides N."/>
            <person name="Mavromatis K."/>
            <person name="Pagani I."/>
            <person name="Ivanova N."/>
            <person name="Mikhailova N."/>
            <person name="Lu M."/>
            <person name="Detter J.C."/>
            <person name="Tapia R."/>
            <person name="Han C."/>
            <person name="Land M."/>
            <person name="Hauser L."/>
            <person name="Markowitz V."/>
            <person name="Cheng J.-F."/>
            <person name="Hugenholtz P."/>
            <person name="Woyke T."/>
            <person name="Wu D."/>
            <person name="Spring S."/>
            <person name="Brambilla E."/>
            <person name="Klenk H.-P."/>
            <person name="Eisen J.A."/>
        </authorList>
    </citation>
    <scope>NUCLEOTIDE SEQUENCE [LARGE SCALE GENOMIC DNA]</scope>
    <source>
        <strain>SNP6</strain>
    </source>
</reference>
<proteinExistence type="predicted"/>
<accession>F2KN02</accession>
<evidence type="ECO:0000313" key="2">
    <source>
        <dbReference type="Proteomes" id="UP000008136"/>
    </source>
</evidence>
<evidence type="ECO:0000313" key="1">
    <source>
        <dbReference type="EMBL" id="AEA47278.1"/>
    </source>
</evidence>
<name>F2KN02_ARCVS</name>
<dbReference type="OrthoDB" id="146618at2157"/>
<dbReference type="HOGENOM" id="CLU_110109_0_0_2"/>
<gene>
    <name evidence="1" type="ordered locus">Arcve_1271</name>
</gene>
<dbReference type="Pfam" id="PF02593">
    <property type="entry name" value="DUF166"/>
    <property type="match status" value="1"/>
</dbReference>
<dbReference type="AlphaFoldDB" id="F2KN02"/>
<dbReference type="InterPro" id="IPR003745">
    <property type="entry name" value="DUF166"/>
</dbReference>
<dbReference type="Proteomes" id="UP000008136">
    <property type="component" value="Chromosome"/>
</dbReference>
<keyword evidence="2" id="KW-1185">Reference proteome</keyword>
<dbReference type="eggNOG" id="arCOG02469">
    <property type="taxonomic scope" value="Archaea"/>
</dbReference>
<dbReference type="EMBL" id="CP002588">
    <property type="protein sequence ID" value="AEA47278.1"/>
    <property type="molecule type" value="Genomic_DNA"/>
</dbReference>
<protein>
    <recommendedName>
        <fullName evidence="3">Thymidylate synthase</fullName>
    </recommendedName>
</protein>
<dbReference type="KEGG" id="ave:Arcve_1271"/>
<evidence type="ECO:0008006" key="3">
    <source>
        <dbReference type="Google" id="ProtNLM"/>
    </source>
</evidence>
<organism evidence="1 2">
    <name type="scientific">Archaeoglobus veneficus (strain DSM 11195 / SNP6)</name>
    <dbReference type="NCBI Taxonomy" id="693661"/>
    <lineage>
        <taxon>Archaea</taxon>
        <taxon>Methanobacteriati</taxon>
        <taxon>Methanobacteriota</taxon>
        <taxon>Archaeoglobi</taxon>
        <taxon>Archaeoglobales</taxon>
        <taxon>Archaeoglobaceae</taxon>
        <taxon>Archaeoglobus</taxon>
    </lineage>
</organism>
<dbReference type="GeneID" id="10394392"/>
<dbReference type="STRING" id="693661.Arcve_1271"/>
<sequence>MKIGIIARGRHGPLTARMMSEYFEVSVFELPEELPVLIEDIELPENILNSDIIISYAAHPDVNIRVVEGAKARLVILTGKSGKTGSRAQLKAIAEERGVRLLMVDICCVASEIEGFEEFFNRFGKPEFEVKIRNGVLEDVKVTRCAFCGATCFVAERLKGAIIEDAPRLAGYYTQIYPCLASRGIKGGIHLAAEMHKIAMERAIKAAKDIKDK</sequence>